<protein>
    <recommendedName>
        <fullName evidence="3">DUF2971 domain-containing protein</fullName>
    </recommendedName>
</protein>
<dbReference type="Proteomes" id="UP000199666">
    <property type="component" value="Unassembled WGS sequence"/>
</dbReference>
<dbReference type="AlphaFoldDB" id="A0A1I2Z6E1"/>
<dbReference type="EMBL" id="FOPP01000009">
    <property type="protein sequence ID" value="SFH33145.1"/>
    <property type="molecule type" value="Genomic_DNA"/>
</dbReference>
<dbReference type="STRING" id="414048.SAMN04489864_10912"/>
<sequence length="270" mass="31703">MKPSSQIIFDDLNHVAEIDYLYKYTSAENGILLLENSQLHFNSPLKFNDPFDCHPLLVKITDEYIYNVLNNSEYKYLLNTKGFTKSQIYLNFVKDFSKTQVREVQTKILPNVKITCFSEHKNNMLMWSHYAKDHSGVCFEFDTKAMIIYLGGQTKANNISKYLFLKAVYDSKRKNYIFESSDDSSPLLMWLKTKSIQWEYESEIRLVFLKWEENLLSIPPNIISSLYLGAQISKEHEEKIVQLCKTNFPETGIYKMSLSDQEFQLIEQQI</sequence>
<evidence type="ECO:0008006" key="3">
    <source>
        <dbReference type="Google" id="ProtNLM"/>
    </source>
</evidence>
<evidence type="ECO:0000313" key="1">
    <source>
        <dbReference type="EMBL" id="SFH33145.1"/>
    </source>
</evidence>
<accession>A0A1I2Z6E1</accession>
<organism evidence="1 2">
    <name type="scientific">Pedobacter insulae</name>
    <dbReference type="NCBI Taxonomy" id="414048"/>
    <lineage>
        <taxon>Bacteria</taxon>
        <taxon>Pseudomonadati</taxon>
        <taxon>Bacteroidota</taxon>
        <taxon>Sphingobacteriia</taxon>
        <taxon>Sphingobacteriales</taxon>
        <taxon>Sphingobacteriaceae</taxon>
        <taxon>Pedobacter</taxon>
    </lineage>
</organism>
<dbReference type="RefSeq" id="WP_090995775.1">
    <property type="nucleotide sequence ID" value="NZ_FOPP01000009.1"/>
</dbReference>
<keyword evidence="2" id="KW-1185">Reference proteome</keyword>
<evidence type="ECO:0000313" key="2">
    <source>
        <dbReference type="Proteomes" id="UP000199666"/>
    </source>
</evidence>
<proteinExistence type="predicted"/>
<name>A0A1I2Z6E1_9SPHI</name>
<reference evidence="1 2" key="1">
    <citation type="submission" date="2016-10" db="EMBL/GenBank/DDBJ databases">
        <authorList>
            <person name="de Groot N.N."/>
        </authorList>
    </citation>
    <scope>NUCLEOTIDE SEQUENCE [LARGE SCALE GENOMIC DNA]</scope>
    <source>
        <strain evidence="1 2">DSM 18684</strain>
    </source>
</reference>
<dbReference type="InterPro" id="IPR021352">
    <property type="entry name" value="DUF2971"/>
</dbReference>
<gene>
    <name evidence="1" type="ORF">SAMN04489864_10912</name>
</gene>
<dbReference type="Pfam" id="PF11185">
    <property type="entry name" value="DUF2971"/>
    <property type="match status" value="1"/>
</dbReference>
<dbReference type="OrthoDB" id="190848at2"/>